<dbReference type="EMBL" id="JADNRY010001342">
    <property type="protein sequence ID" value="KAF9017711.1"/>
    <property type="molecule type" value="Genomic_DNA"/>
</dbReference>
<sequence>MPCNVLSCLELTIPNLSSSIQIFLLSKNLRRASRPSGKPPRQKYHPNLATSDLHHTAFIDCDMSSCMRYQYQSKSLYVHDHTLVGLTDVRTIIQWQRD</sequence>
<organism evidence="1 2">
    <name type="scientific">Rhodocollybia butyracea</name>
    <dbReference type="NCBI Taxonomy" id="206335"/>
    <lineage>
        <taxon>Eukaryota</taxon>
        <taxon>Fungi</taxon>
        <taxon>Dikarya</taxon>
        <taxon>Basidiomycota</taxon>
        <taxon>Agaricomycotina</taxon>
        <taxon>Agaricomycetes</taxon>
        <taxon>Agaricomycetidae</taxon>
        <taxon>Agaricales</taxon>
        <taxon>Marasmiineae</taxon>
        <taxon>Omphalotaceae</taxon>
        <taxon>Rhodocollybia</taxon>
    </lineage>
</organism>
<keyword evidence="2" id="KW-1185">Reference proteome</keyword>
<reference evidence="1" key="1">
    <citation type="submission" date="2020-11" db="EMBL/GenBank/DDBJ databases">
        <authorList>
            <consortium name="DOE Joint Genome Institute"/>
            <person name="Ahrendt S."/>
            <person name="Riley R."/>
            <person name="Andreopoulos W."/>
            <person name="Labutti K."/>
            <person name="Pangilinan J."/>
            <person name="Ruiz-Duenas F.J."/>
            <person name="Barrasa J.M."/>
            <person name="Sanchez-Garcia M."/>
            <person name="Camarero S."/>
            <person name="Miyauchi S."/>
            <person name="Serrano A."/>
            <person name="Linde D."/>
            <person name="Babiker R."/>
            <person name="Drula E."/>
            <person name="Ayuso-Fernandez I."/>
            <person name="Pacheco R."/>
            <person name="Padilla G."/>
            <person name="Ferreira P."/>
            <person name="Barriuso J."/>
            <person name="Kellner H."/>
            <person name="Castanera R."/>
            <person name="Alfaro M."/>
            <person name="Ramirez L."/>
            <person name="Pisabarro A.G."/>
            <person name="Kuo A."/>
            <person name="Tritt A."/>
            <person name="Lipzen A."/>
            <person name="He G."/>
            <person name="Yan M."/>
            <person name="Ng V."/>
            <person name="Cullen D."/>
            <person name="Martin F."/>
            <person name="Rosso M.-N."/>
            <person name="Henrissat B."/>
            <person name="Hibbett D."/>
            <person name="Martinez A.T."/>
            <person name="Grigoriev I.V."/>
        </authorList>
    </citation>
    <scope>NUCLEOTIDE SEQUENCE</scope>
    <source>
        <strain evidence="1">AH 40177</strain>
    </source>
</reference>
<gene>
    <name evidence="1" type="ORF">BDP27DRAFT_1355772</name>
</gene>
<accession>A0A9P5P0N2</accession>
<evidence type="ECO:0000313" key="2">
    <source>
        <dbReference type="Proteomes" id="UP000772434"/>
    </source>
</evidence>
<name>A0A9P5P0N2_9AGAR</name>
<dbReference type="Proteomes" id="UP000772434">
    <property type="component" value="Unassembled WGS sequence"/>
</dbReference>
<evidence type="ECO:0000313" key="1">
    <source>
        <dbReference type="EMBL" id="KAF9017711.1"/>
    </source>
</evidence>
<dbReference type="AlphaFoldDB" id="A0A9P5P0N2"/>
<feature type="non-terminal residue" evidence="1">
    <location>
        <position position="1"/>
    </location>
</feature>
<protein>
    <submittedName>
        <fullName evidence="1">Uncharacterized protein</fullName>
    </submittedName>
</protein>
<comment type="caution">
    <text evidence="1">The sequence shown here is derived from an EMBL/GenBank/DDBJ whole genome shotgun (WGS) entry which is preliminary data.</text>
</comment>
<proteinExistence type="predicted"/>